<keyword evidence="2" id="KW-0472">Membrane</keyword>
<feature type="transmembrane region" description="Helical" evidence="2">
    <location>
        <begin position="156"/>
        <end position="178"/>
    </location>
</feature>
<sequence length="304" mass="33027">MLFVHKRPRSSCTFCRVPDGGDRPLRSRQKSRLSVQTGAVLWHRDDHWIYTGRTPEHKIRGEGDALVGAAGSLFNLLLVLKFIPKTTKAPNAQTKTEGEKKSLFNLSEITRLLKYPGVAPTFMVKIVAGLPSGIFQVMFSIIALDVFKLNPQENGYLMAFFGISQMVIQGAVIGPLTARFKEASLLLMSICISALVGLGQAYMQNVLQFCFTSVPMMFSLSVFNVITDSMLTKSVPASDSGTMLGLCAAVQSLLRTVGPTLGGFLYVNGGVKSIGLTECVVNAVVFAGLLLRPLSSPDLRPHQQ</sequence>
<accession>A0AAW0P124</accession>
<dbReference type="EMBL" id="JBBPFD010000009">
    <property type="protein sequence ID" value="KAK7912349.1"/>
    <property type="molecule type" value="Genomic_DNA"/>
</dbReference>
<organism evidence="3 4">
    <name type="scientific">Mugilogobius chulae</name>
    <name type="common">yellowstripe goby</name>
    <dbReference type="NCBI Taxonomy" id="88201"/>
    <lineage>
        <taxon>Eukaryota</taxon>
        <taxon>Metazoa</taxon>
        <taxon>Chordata</taxon>
        <taxon>Craniata</taxon>
        <taxon>Vertebrata</taxon>
        <taxon>Euteleostomi</taxon>
        <taxon>Actinopterygii</taxon>
        <taxon>Neopterygii</taxon>
        <taxon>Teleostei</taxon>
        <taxon>Neoteleostei</taxon>
        <taxon>Acanthomorphata</taxon>
        <taxon>Gobiaria</taxon>
        <taxon>Gobiiformes</taxon>
        <taxon>Gobioidei</taxon>
        <taxon>Gobiidae</taxon>
        <taxon>Gobionellinae</taxon>
        <taxon>Mugilogobius</taxon>
    </lineage>
</organism>
<dbReference type="GO" id="GO:0022857">
    <property type="term" value="F:transmembrane transporter activity"/>
    <property type="evidence" value="ECO:0007669"/>
    <property type="project" value="InterPro"/>
</dbReference>
<evidence type="ECO:0000256" key="2">
    <source>
        <dbReference type="SAM" id="Phobius"/>
    </source>
</evidence>
<name>A0AAW0P124_9GOBI</name>
<dbReference type="Proteomes" id="UP001460270">
    <property type="component" value="Unassembled WGS sequence"/>
</dbReference>
<dbReference type="PANTHER" id="PTHR24002">
    <property type="entry name" value="SOLUTE CARRIER FAMILY 22 MEMBER 18"/>
    <property type="match status" value="1"/>
</dbReference>
<dbReference type="Pfam" id="PF07690">
    <property type="entry name" value="MFS_1"/>
    <property type="match status" value="1"/>
</dbReference>
<keyword evidence="2" id="KW-0812">Transmembrane</keyword>
<dbReference type="PANTHER" id="PTHR24002:SF3">
    <property type="entry name" value="SOLUTE CARRIER FAMILY 22 MEMBER 18"/>
    <property type="match status" value="1"/>
</dbReference>
<comment type="subcellular location">
    <subcellularLocation>
        <location evidence="1">Membrane</location>
        <topology evidence="1">Multi-pass membrane protein</topology>
    </subcellularLocation>
</comment>
<feature type="transmembrane region" description="Helical" evidence="2">
    <location>
        <begin position="185"/>
        <end position="203"/>
    </location>
</feature>
<dbReference type="InterPro" id="IPR036259">
    <property type="entry name" value="MFS_trans_sf"/>
</dbReference>
<keyword evidence="4" id="KW-1185">Reference proteome</keyword>
<dbReference type="Gene3D" id="1.20.1250.20">
    <property type="entry name" value="MFS general substrate transporter like domains"/>
    <property type="match status" value="1"/>
</dbReference>
<dbReference type="GO" id="GO:0005635">
    <property type="term" value="C:nuclear envelope"/>
    <property type="evidence" value="ECO:0007669"/>
    <property type="project" value="TreeGrafter"/>
</dbReference>
<dbReference type="SUPFAM" id="SSF103473">
    <property type="entry name" value="MFS general substrate transporter"/>
    <property type="match status" value="1"/>
</dbReference>
<dbReference type="GO" id="GO:0016020">
    <property type="term" value="C:membrane"/>
    <property type="evidence" value="ECO:0007669"/>
    <property type="project" value="UniProtKB-SubCell"/>
</dbReference>
<comment type="caution">
    <text evidence="3">The sequence shown here is derived from an EMBL/GenBank/DDBJ whole genome shotgun (WGS) entry which is preliminary data.</text>
</comment>
<gene>
    <name evidence="3" type="ORF">WMY93_012560</name>
</gene>
<evidence type="ECO:0008006" key="5">
    <source>
        <dbReference type="Google" id="ProtNLM"/>
    </source>
</evidence>
<evidence type="ECO:0000256" key="1">
    <source>
        <dbReference type="ARBA" id="ARBA00004141"/>
    </source>
</evidence>
<evidence type="ECO:0000313" key="4">
    <source>
        <dbReference type="Proteomes" id="UP001460270"/>
    </source>
</evidence>
<proteinExistence type="predicted"/>
<evidence type="ECO:0000313" key="3">
    <source>
        <dbReference type="EMBL" id="KAK7912349.1"/>
    </source>
</evidence>
<protein>
    <recommendedName>
        <fullName evidence="5">Solute carrier family 22 member 18</fullName>
    </recommendedName>
</protein>
<reference evidence="4" key="1">
    <citation type="submission" date="2024-04" db="EMBL/GenBank/DDBJ databases">
        <title>Salinicola lusitanus LLJ914,a marine bacterium isolated from the Okinawa Trough.</title>
        <authorList>
            <person name="Li J."/>
        </authorList>
    </citation>
    <scope>NUCLEOTIDE SEQUENCE [LARGE SCALE GENOMIC DNA]</scope>
</reference>
<dbReference type="InterPro" id="IPR011701">
    <property type="entry name" value="MFS"/>
</dbReference>
<keyword evidence="2" id="KW-1133">Transmembrane helix</keyword>
<feature type="transmembrane region" description="Helical" evidence="2">
    <location>
        <begin position="122"/>
        <end position="144"/>
    </location>
</feature>
<dbReference type="AlphaFoldDB" id="A0AAW0P124"/>